<dbReference type="SUPFAM" id="SSF49899">
    <property type="entry name" value="Concanavalin A-like lectins/glucanases"/>
    <property type="match status" value="1"/>
</dbReference>
<reference evidence="2 3" key="1">
    <citation type="journal article" date="2016" name="Front. Microbiol.">
        <title>Single-Cell (Meta-)Genomics of a Dimorphic Candidatus Thiomargarita nelsonii Reveals Genomic Plasticity.</title>
        <authorList>
            <person name="Flood B.E."/>
            <person name="Fliss P."/>
            <person name="Jones D.S."/>
            <person name="Dick G.J."/>
            <person name="Jain S."/>
            <person name="Kaster A.K."/>
            <person name="Winkel M."/>
            <person name="Mussmann M."/>
            <person name="Bailey J."/>
        </authorList>
    </citation>
    <scope>NUCLEOTIDE SEQUENCE [LARGE SCALE GENOMIC DNA]</scope>
    <source>
        <strain evidence="2">Hydrate Ridge</strain>
    </source>
</reference>
<comment type="caution">
    <text evidence="2">The sequence shown here is derived from an EMBL/GenBank/DDBJ whole genome shotgun (WGS) entry which is preliminary data.</text>
</comment>
<dbReference type="Pfam" id="PF13385">
    <property type="entry name" value="Laminin_G_3"/>
    <property type="match status" value="1"/>
</dbReference>
<keyword evidence="1" id="KW-0732">Signal</keyword>
<dbReference type="EMBL" id="JSZA02000082">
    <property type="protein sequence ID" value="TGO02755.1"/>
    <property type="molecule type" value="Genomic_DNA"/>
</dbReference>
<feature type="signal peptide" evidence="1">
    <location>
        <begin position="1"/>
        <end position="27"/>
    </location>
</feature>
<evidence type="ECO:0000256" key="1">
    <source>
        <dbReference type="SAM" id="SignalP"/>
    </source>
</evidence>
<evidence type="ECO:0008006" key="4">
    <source>
        <dbReference type="Google" id="ProtNLM"/>
    </source>
</evidence>
<dbReference type="AlphaFoldDB" id="A0A4E0QU94"/>
<sequence length="163" mass="18078">MMIKLRCYLRTLHLIAIGLSWFSGAMADLSDGLVAYYPFSGNANDESGNENHGTVNGVSLTIDRFGSPNSAYNFDGNDYIQTPVDSNIVPLSFSVWFQADNVTGERSIVDSDVSGHWGHSLIIGYWHGDGDLDVQYHNDYIDTNHQVSIGEWYHVVVNSMPLS</sequence>
<protein>
    <recommendedName>
        <fullName evidence="4">LamG domain-containing protein</fullName>
    </recommendedName>
</protein>
<proteinExistence type="predicted"/>
<dbReference type="Proteomes" id="UP000030428">
    <property type="component" value="Unassembled WGS sequence"/>
</dbReference>
<feature type="chain" id="PRO_5020039977" description="LamG domain-containing protein" evidence="1">
    <location>
        <begin position="28"/>
        <end position="163"/>
    </location>
</feature>
<gene>
    <name evidence="2" type="ORF">PN36_19610</name>
</gene>
<evidence type="ECO:0000313" key="2">
    <source>
        <dbReference type="EMBL" id="TGO02755.1"/>
    </source>
</evidence>
<keyword evidence="3" id="KW-1185">Reference proteome</keyword>
<dbReference type="Gene3D" id="2.60.120.200">
    <property type="match status" value="1"/>
</dbReference>
<accession>A0A4E0QU94</accession>
<evidence type="ECO:0000313" key="3">
    <source>
        <dbReference type="Proteomes" id="UP000030428"/>
    </source>
</evidence>
<organism evidence="2 3">
    <name type="scientific">Candidatus Thiomargarita nelsonii</name>
    <dbReference type="NCBI Taxonomy" id="1003181"/>
    <lineage>
        <taxon>Bacteria</taxon>
        <taxon>Pseudomonadati</taxon>
        <taxon>Pseudomonadota</taxon>
        <taxon>Gammaproteobacteria</taxon>
        <taxon>Thiotrichales</taxon>
        <taxon>Thiotrichaceae</taxon>
        <taxon>Thiomargarita</taxon>
    </lineage>
</organism>
<dbReference type="InterPro" id="IPR013320">
    <property type="entry name" value="ConA-like_dom_sf"/>
</dbReference>
<name>A0A4E0QU94_9GAMM</name>